<dbReference type="GO" id="GO:0070851">
    <property type="term" value="F:growth factor receptor binding"/>
    <property type="evidence" value="ECO:0007669"/>
    <property type="project" value="TreeGrafter"/>
</dbReference>
<dbReference type="PROSITE" id="PS50278">
    <property type="entry name" value="PDGF_2"/>
    <property type="match status" value="1"/>
</dbReference>
<dbReference type="GO" id="GO:0051781">
    <property type="term" value="P:positive regulation of cell division"/>
    <property type="evidence" value="ECO:0007669"/>
    <property type="project" value="UniProtKB-KW"/>
</dbReference>
<proteinExistence type="inferred from homology"/>
<dbReference type="OrthoDB" id="8878063at2759"/>
<dbReference type="AlphaFoldDB" id="A0A8S3YQT7"/>
<evidence type="ECO:0000256" key="4">
    <source>
        <dbReference type="ARBA" id="ARBA00022729"/>
    </source>
</evidence>
<gene>
    <name evidence="10" type="ORF">CUNI_LOCUS4987</name>
</gene>
<feature type="signal peptide" evidence="8">
    <location>
        <begin position="1"/>
        <end position="22"/>
    </location>
</feature>
<keyword evidence="3" id="KW-0964">Secreted</keyword>
<dbReference type="InterPro" id="IPR000072">
    <property type="entry name" value="PDGF/VEGF_dom"/>
</dbReference>
<evidence type="ECO:0000256" key="1">
    <source>
        <dbReference type="ARBA" id="ARBA00004613"/>
    </source>
</evidence>
<evidence type="ECO:0000259" key="9">
    <source>
        <dbReference type="PROSITE" id="PS50278"/>
    </source>
</evidence>
<feature type="chain" id="PRO_5035947631" description="Platelet-derived growth factor (PDGF) family profile domain-containing protein" evidence="8">
    <location>
        <begin position="23"/>
        <end position="373"/>
    </location>
</feature>
<reference evidence="10" key="1">
    <citation type="submission" date="2021-04" db="EMBL/GenBank/DDBJ databases">
        <authorList>
            <consortium name="Molecular Ecology Group"/>
        </authorList>
    </citation>
    <scope>NUCLEOTIDE SEQUENCE</scope>
</reference>
<evidence type="ECO:0000256" key="6">
    <source>
        <dbReference type="ARBA" id="ARBA00023246"/>
    </source>
</evidence>
<dbReference type="PANTHER" id="PTHR11633:SF1">
    <property type="entry name" value="LD28763P"/>
    <property type="match status" value="1"/>
</dbReference>
<dbReference type="InterPro" id="IPR029034">
    <property type="entry name" value="Cystine-knot_cytokine"/>
</dbReference>
<dbReference type="EMBL" id="CAJHNH020000710">
    <property type="protein sequence ID" value="CAG5119429.1"/>
    <property type="molecule type" value="Genomic_DNA"/>
</dbReference>
<feature type="domain" description="Platelet-derived growth factor (PDGF) family profile" evidence="9">
    <location>
        <begin position="127"/>
        <end position="222"/>
    </location>
</feature>
<comment type="subcellular location">
    <subcellularLocation>
        <location evidence="1">Secreted</location>
    </subcellularLocation>
</comment>
<dbReference type="Pfam" id="PF00341">
    <property type="entry name" value="PDGF"/>
    <property type="match status" value="1"/>
</dbReference>
<comment type="caution">
    <text evidence="10">The sequence shown here is derived from an EMBL/GenBank/DDBJ whole genome shotgun (WGS) entry which is preliminary data.</text>
</comment>
<protein>
    <recommendedName>
        <fullName evidence="9">Platelet-derived growth factor (PDGF) family profile domain-containing protein</fullName>
    </recommendedName>
</protein>
<keyword evidence="5 7" id="KW-0339">Growth factor</keyword>
<evidence type="ECO:0000256" key="5">
    <source>
        <dbReference type="ARBA" id="ARBA00023030"/>
    </source>
</evidence>
<dbReference type="GO" id="GO:0008083">
    <property type="term" value="F:growth factor activity"/>
    <property type="evidence" value="ECO:0007669"/>
    <property type="project" value="UniProtKB-KW"/>
</dbReference>
<name>A0A8S3YQT7_9EUPU</name>
<dbReference type="Gene3D" id="2.10.90.10">
    <property type="entry name" value="Cystine-knot cytokines"/>
    <property type="match status" value="1"/>
</dbReference>
<keyword evidence="11" id="KW-1185">Reference proteome</keyword>
<evidence type="ECO:0000313" key="10">
    <source>
        <dbReference type="EMBL" id="CAG5119429.1"/>
    </source>
</evidence>
<keyword evidence="4 8" id="KW-0732">Signal</keyword>
<dbReference type="Pfam" id="PF03128">
    <property type="entry name" value="CXCXC"/>
    <property type="match status" value="1"/>
</dbReference>
<sequence length="373" mass="40807">MMHGKGCMLYMVGFLFLTPAASRTETRKSISDALEKSVITARATDNAGANYISTQYELPDSRDENDWAVAKHQMLTSVISRLSNVTSVEDILNLGLKSSGGRPLTAEDLSAFYDNKTDKLLINGNGELAKAAVCAPREVLINVEVPVLPADTFIFPLCIKVFQCGGCCNVDNVNCIPVATKRVVYNLLKFTVARGDRTTRVDGVYPVEVTEHTACSCRCSLSQESCGPLKTVDDRICSCYCKSPLRCHPPHYFNPETCKCECAQTSSCCPGARYCGIIFNETTCDCQQVSDKMYIASGSNQNQGQRNNNITRVSEGNQAAGSQTTPRIFQDTRLRPSDSCLGVICPIMLVTRLNSEGRCVCTTRKGSLYRGLK</sequence>
<dbReference type="SUPFAM" id="SSF57501">
    <property type="entry name" value="Cystine-knot cytokines"/>
    <property type="match status" value="1"/>
</dbReference>
<keyword evidence="6" id="KW-0497">Mitogen</keyword>
<organism evidence="10 11">
    <name type="scientific">Candidula unifasciata</name>
    <dbReference type="NCBI Taxonomy" id="100452"/>
    <lineage>
        <taxon>Eukaryota</taxon>
        <taxon>Metazoa</taxon>
        <taxon>Spiralia</taxon>
        <taxon>Lophotrochozoa</taxon>
        <taxon>Mollusca</taxon>
        <taxon>Gastropoda</taxon>
        <taxon>Heterobranchia</taxon>
        <taxon>Euthyneura</taxon>
        <taxon>Panpulmonata</taxon>
        <taxon>Eupulmonata</taxon>
        <taxon>Stylommatophora</taxon>
        <taxon>Helicina</taxon>
        <taxon>Helicoidea</taxon>
        <taxon>Geomitridae</taxon>
        <taxon>Candidula</taxon>
    </lineage>
</organism>
<evidence type="ECO:0000256" key="8">
    <source>
        <dbReference type="SAM" id="SignalP"/>
    </source>
</evidence>
<evidence type="ECO:0000256" key="3">
    <source>
        <dbReference type="ARBA" id="ARBA00022525"/>
    </source>
</evidence>
<evidence type="ECO:0000313" key="11">
    <source>
        <dbReference type="Proteomes" id="UP000678393"/>
    </source>
</evidence>
<dbReference type="Proteomes" id="UP000678393">
    <property type="component" value="Unassembled WGS sequence"/>
</dbReference>
<dbReference type="GO" id="GO:0016020">
    <property type="term" value="C:membrane"/>
    <property type="evidence" value="ECO:0007669"/>
    <property type="project" value="InterPro"/>
</dbReference>
<evidence type="ECO:0000256" key="2">
    <source>
        <dbReference type="ARBA" id="ARBA00006686"/>
    </source>
</evidence>
<accession>A0A8S3YQT7</accession>
<dbReference type="GO" id="GO:0008284">
    <property type="term" value="P:positive regulation of cell population proliferation"/>
    <property type="evidence" value="ECO:0007669"/>
    <property type="project" value="TreeGrafter"/>
</dbReference>
<dbReference type="GO" id="GO:0005615">
    <property type="term" value="C:extracellular space"/>
    <property type="evidence" value="ECO:0007669"/>
    <property type="project" value="TreeGrafter"/>
</dbReference>
<dbReference type="PANTHER" id="PTHR11633">
    <property type="entry name" value="PLATELET-DERIVED GROWTH FACTOR"/>
    <property type="match status" value="1"/>
</dbReference>
<comment type="similarity">
    <text evidence="2 7">Belongs to the PDGF/VEGF growth factor family.</text>
</comment>
<dbReference type="InterPro" id="IPR004153">
    <property type="entry name" value="CXCXC_repeat"/>
</dbReference>
<evidence type="ECO:0000256" key="7">
    <source>
        <dbReference type="RuleBase" id="RU003818"/>
    </source>
</evidence>
<dbReference type="SMART" id="SM00141">
    <property type="entry name" value="PDGF"/>
    <property type="match status" value="1"/>
</dbReference>